<dbReference type="Proteomes" id="UP000327085">
    <property type="component" value="Chromosome 6"/>
</dbReference>
<dbReference type="EMBL" id="CABIKO010000406">
    <property type="protein sequence ID" value="VVA35773.1"/>
    <property type="molecule type" value="Genomic_DNA"/>
</dbReference>
<protein>
    <submittedName>
        <fullName evidence="1">PREDICTED: KRR1 small subunit</fullName>
    </submittedName>
</protein>
<evidence type="ECO:0000313" key="2">
    <source>
        <dbReference type="Proteomes" id="UP000327085"/>
    </source>
</evidence>
<gene>
    <name evidence="1" type="ORF">ALMOND_2B018008</name>
</gene>
<sequence>PFCRSDATYVQESWPAFESALKENGVYKIRHLHLLLSVRVPIHQALRILKGPYDIIRTGHHVNGICTKYRITRDIYHNRKKRLMNIPVKELEELIGCEIYMRPKQYSDLENKTSVGSLINTLVSHGGVELIISLCAHEPPKMNRNVNGVVKSKSVSVSDIALGDRDDEVITIIPEEKFFSFHRPFSRSDAADLQESWPQLESALKEYGIACALDHDQYFITSSTTPSTVGAAVSKTRHLHLLLSVRVPVHRALRILKGPYDIIRTGHHFDGICTKYKIKRVGVA</sequence>
<proteinExistence type="predicted"/>
<feature type="non-terminal residue" evidence="1">
    <location>
        <position position="1"/>
    </location>
</feature>
<dbReference type="InterPro" id="IPR036612">
    <property type="entry name" value="KH_dom_type_1_sf"/>
</dbReference>
<dbReference type="Gramene" id="VVA35773">
    <property type="protein sequence ID" value="VVA35773"/>
    <property type="gene ID" value="Prudul26B018008"/>
</dbReference>
<dbReference type="Gene3D" id="3.30.1370.10">
    <property type="entry name" value="K Homology domain, type 1"/>
    <property type="match status" value="1"/>
</dbReference>
<dbReference type="PANTHER" id="PTHR12581:SF0">
    <property type="entry name" value="KRR1 SMALL SUBUNIT PROCESSOME COMPONENT HOMOLOG"/>
    <property type="match status" value="1"/>
</dbReference>
<name>A0A5E4G7X4_PRUDU</name>
<dbReference type="PANTHER" id="PTHR12581">
    <property type="entry name" value="HIV-1 REV BINDING PROTEIN 2, 3"/>
    <property type="match status" value="1"/>
</dbReference>
<dbReference type="GO" id="GO:0003723">
    <property type="term" value="F:RNA binding"/>
    <property type="evidence" value="ECO:0007669"/>
    <property type="project" value="InterPro"/>
</dbReference>
<dbReference type="InParanoid" id="A0A5E4G7X4"/>
<dbReference type="InterPro" id="IPR024166">
    <property type="entry name" value="rRNA_assembly_KRR1"/>
</dbReference>
<accession>A0A5E4G7X4</accession>
<dbReference type="AlphaFoldDB" id="A0A5E4G7X4"/>
<organism evidence="1 2">
    <name type="scientific">Prunus dulcis</name>
    <name type="common">Almond</name>
    <name type="synonym">Amygdalus dulcis</name>
    <dbReference type="NCBI Taxonomy" id="3755"/>
    <lineage>
        <taxon>Eukaryota</taxon>
        <taxon>Viridiplantae</taxon>
        <taxon>Streptophyta</taxon>
        <taxon>Embryophyta</taxon>
        <taxon>Tracheophyta</taxon>
        <taxon>Spermatophyta</taxon>
        <taxon>Magnoliopsida</taxon>
        <taxon>eudicotyledons</taxon>
        <taxon>Gunneridae</taxon>
        <taxon>Pentapetalae</taxon>
        <taxon>rosids</taxon>
        <taxon>fabids</taxon>
        <taxon>Rosales</taxon>
        <taxon>Rosaceae</taxon>
        <taxon>Amygdaloideae</taxon>
        <taxon>Amygdaleae</taxon>
        <taxon>Prunus</taxon>
    </lineage>
</organism>
<dbReference type="GO" id="GO:0032040">
    <property type="term" value="C:small-subunit processome"/>
    <property type="evidence" value="ECO:0007669"/>
    <property type="project" value="TreeGrafter"/>
</dbReference>
<reference evidence="2" key="1">
    <citation type="journal article" date="2020" name="Plant J.">
        <title>Transposons played a major role in the diversification between the closely related almond and peach genomes: results from the almond genome sequence.</title>
        <authorList>
            <person name="Alioto T."/>
            <person name="Alexiou K.G."/>
            <person name="Bardil A."/>
            <person name="Barteri F."/>
            <person name="Castanera R."/>
            <person name="Cruz F."/>
            <person name="Dhingra A."/>
            <person name="Duval H."/>
            <person name="Fernandez I Marti A."/>
            <person name="Frias L."/>
            <person name="Galan B."/>
            <person name="Garcia J.L."/>
            <person name="Howad W."/>
            <person name="Gomez-Garrido J."/>
            <person name="Gut M."/>
            <person name="Julca I."/>
            <person name="Morata J."/>
            <person name="Puigdomenech P."/>
            <person name="Ribeca P."/>
            <person name="Rubio Cabetas M.J."/>
            <person name="Vlasova A."/>
            <person name="Wirthensohn M."/>
            <person name="Garcia-Mas J."/>
            <person name="Gabaldon T."/>
            <person name="Casacuberta J.M."/>
            <person name="Arus P."/>
        </authorList>
    </citation>
    <scope>NUCLEOTIDE SEQUENCE [LARGE SCALE GENOMIC DNA]</scope>
    <source>
        <strain evidence="2">cv. Texas</strain>
    </source>
</reference>
<evidence type="ECO:0000313" key="1">
    <source>
        <dbReference type="EMBL" id="VVA35773.1"/>
    </source>
</evidence>